<proteinExistence type="predicted"/>
<organism evidence="2 3">
    <name type="scientific">Leifsonella bigeumensis</name>
    <dbReference type="NCBI Taxonomy" id="433643"/>
    <lineage>
        <taxon>Bacteria</taxon>
        <taxon>Bacillati</taxon>
        <taxon>Actinomycetota</taxon>
        <taxon>Actinomycetes</taxon>
        <taxon>Micrococcales</taxon>
        <taxon>Microbacteriaceae</taxon>
        <taxon>Leifsonella</taxon>
    </lineage>
</organism>
<evidence type="ECO:0000256" key="1">
    <source>
        <dbReference type="SAM" id="Phobius"/>
    </source>
</evidence>
<protein>
    <recommendedName>
        <fullName evidence="4">DUF4175 domain-containing protein</fullName>
    </recommendedName>
</protein>
<keyword evidence="1" id="KW-0472">Membrane</keyword>
<sequence>MPEPTGPARTAWNAVLLLFGVCLVLWFCVKLIESIWPWLLGGAMIVLLIGGVTFWIRLRRGRW</sequence>
<dbReference type="EMBL" id="BAABAE010000002">
    <property type="protein sequence ID" value="GAA3734728.1"/>
    <property type="molecule type" value="Genomic_DNA"/>
</dbReference>
<keyword evidence="1" id="KW-0812">Transmembrane</keyword>
<keyword evidence="3" id="KW-1185">Reference proteome</keyword>
<accession>A0ABP7FA93</accession>
<evidence type="ECO:0000313" key="2">
    <source>
        <dbReference type="EMBL" id="GAA3734728.1"/>
    </source>
</evidence>
<feature type="transmembrane region" description="Helical" evidence="1">
    <location>
        <begin position="38"/>
        <end position="58"/>
    </location>
</feature>
<reference evidence="3" key="1">
    <citation type="journal article" date="2019" name="Int. J. Syst. Evol. Microbiol.">
        <title>The Global Catalogue of Microorganisms (GCM) 10K type strain sequencing project: providing services to taxonomists for standard genome sequencing and annotation.</title>
        <authorList>
            <consortium name="The Broad Institute Genomics Platform"/>
            <consortium name="The Broad Institute Genome Sequencing Center for Infectious Disease"/>
            <person name="Wu L."/>
            <person name="Ma J."/>
        </authorList>
    </citation>
    <scope>NUCLEOTIDE SEQUENCE [LARGE SCALE GENOMIC DNA]</scope>
    <source>
        <strain evidence="3">JCM 16949</strain>
    </source>
</reference>
<comment type="caution">
    <text evidence="2">The sequence shown here is derived from an EMBL/GenBank/DDBJ whole genome shotgun (WGS) entry which is preliminary data.</text>
</comment>
<keyword evidence="1" id="KW-1133">Transmembrane helix</keyword>
<name>A0ABP7FA93_9MICO</name>
<evidence type="ECO:0008006" key="4">
    <source>
        <dbReference type="Google" id="ProtNLM"/>
    </source>
</evidence>
<feature type="transmembrane region" description="Helical" evidence="1">
    <location>
        <begin position="12"/>
        <end position="32"/>
    </location>
</feature>
<evidence type="ECO:0000313" key="3">
    <source>
        <dbReference type="Proteomes" id="UP001501004"/>
    </source>
</evidence>
<dbReference type="Proteomes" id="UP001501004">
    <property type="component" value="Unassembled WGS sequence"/>
</dbReference>
<gene>
    <name evidence="2" type="ORF">GCM10022239_08570</name>
</gene>
<dbReference type="RefSeq" id="WP_344754058.1">
    <property type="nucleotide sequence ID" value="NZ_BAABAE010000002.1"/>
</dbReference>